<name>A0AAN6KK12_9PEZI</name>
<organism evidence="2 3">
    <name type="scientific">Friedmanniomyces endolithicus</name>
    <dbReference type="NCBI Taxonomy" id="329885"/>
    <lineage>
        <taxon>Eukaryota</taxon>
        <taxon>Fungi</taxon>
        <taxon>Dikarya</taxon>
        <taxon>Ascomycota</taxon>
        <taxon>Pezizomycotina</taxon>
        <taxon>Dothideomycetes</taxon>
        <taxon>Dothideomycetidae</taxon>
        <taxon>Mycosphaerellales</taxon>
        <taxon>Teratosphaeriaceae</taxon>
        <taxon>Friedmanniomyces</taxon>
    </lineage>
</organism>
<dbReference type="Proteomes" id="UP001175353">
    <property type="component" value="Unassembled WGS sequence"/>
</dbReference>
<dbReference type="AlphaFoldDB" id="A0AAN6KK12"/>
<evidence type="ECO:0000256" key="1">
    <source>
        <dbReference type="SAM" id="MobiDB-lite"/>
    </source>
</evidence>
<evidence type="ECO:0000313" key="3">
    <source>
        <dbReference type="Proteomes" id="UP001175353"/>
    </source>
</evidence>
<comment type="caution">
    <text evidence="2">The sequence shown here is derived from an EMBL/GenBank/DDBJ whole genome shotgun (WGS) entry which is preliminary data.</text>
</comment>
<gene>
    <name evidence="2" type="ORF">LTR91_009878</name>
</gene>
<evidence type="ECO:0000313" key="2">
    <source>
        <dbReference type="EMBL" id="KAK0987396.1"/>
    </source>
</evidence>
<reference evidence="2" key="1">
    <citation type="submission" date="2023-06" db="EMBL/GenBank/DDBJ databases">
        <title>Black Yeasts Isolated from many extreme environments.</title>
        <authorList>
            <person name="Coleine C."/>
            <person name="Stajich J.E."/>
            <person name="Selbmann L."/>
        </authorList>
    </citation>
    <scope>NUCLEOTIDE SEQUENCE</scope>
    <source>
        <strain evidence="2">CCFEE 5200</strain>
    </source>
</reference>
<feature type="region of interest" description="Disordered" evidence="1">
    <location>
        <begin position="248"/>
        <end position="337"/>
    </location>
</feature>
<feature type="compositionally biased region" description="Basic and acidic residues" evidence="1">
    <location>
        <begin position="316"/>
        <end position="328"/>
    </location>
</feature>
<proteinExistence type="predicted"/>
<protein>
    <submittedName>
        <fullName evidence="2">Uncharacterized protein</fullName>
    </submittedName>
</protein>
<accession>A0AAN6KK12</accession>
<sequence length="527" mass="58554">MSEWINDQACKERTMATCTQRYRSVQPLPSLPLDQCTTCIDEGMHTVAILMLSTNLTAGMGTPRATYIPPLQFFAFLATLTVHPHFTTRTRDVEKQTAADDALRYLQQVAKLVGPRNSGLVRAFRFVEVTKPTASRNRRAVMRNTTDLAEEELEYDADSIRSRFATEESLWSKADDFWSVVWLELMLDVLGADLESHAEDGTIPASMFAQYLASVGERGRNTKRRLMRAILADGTQSSLAEFHEVWRDETKGPRNPKNQNVNCQHKRQKLDLDNGDFGDYGDESSAEDSPATSNHRSRSSTAKPSRRDSGTTSADSDDKSNAAHDKPNEPLTGVAALGGTPSLHLRTRILALLVRLCALSPATLLDTEDLFDIFTEFLRPLPLAIFQQFVCPPQSYLDPDALSSMLQMLFRPLLAGSGAPVYDENVVTQEVFEECFAPFAAGGGGGVDNAKVSVMVESLLRLLWRNGGLVGRRSLREAVERGIQVRREKVAWDGRRRIGFKALEEEEAGMVMEASAQRMMSVLDLLT</sequence>
<feature type="compositionally biased region" description="Acidic residues" evidence="1">
    <location>
        <begin position="273"/>
        <end position="286"/>
    </location>
</feature>
<feature type="compositionally biased region" description="Polar residues" evidence="1">
    <location>
        <begin position="290"/>
        <end position="303"/>
    </location>
</feature>
<dbReference type="EMBL" id="JAUJLE010000083">
    <property type="protein sequence ID" value="KAK0987396.1"/>
    <property type="molecule type" value="Genomic_DNA"/>
</dbReference>
<keyword evidence="3" id="KW-1185">Reference proteome</keyword>